<organism evidence="2 3">
    <name type="scientific">Croceibacterium xixiisoli</name>
    <dbReference type="NCBI Taxonomy" id="1476466"/>
    <lineage>
        <taxon>Bacteria</taxon>
        <taxon>Pseudomonadati</taxon>
        <taxon>Pseudomonadota</taxon>
        <taxon>Alphaproteobacteria</taxon>
        <taxon>Sphingomonadales</taxon>
        <taxon>Erythrobacteraceae</taxon>
        <taxon>Croceibacterium</taxon>
    </lineage>
</organism>
<feature type="compositionally biased region" description="Basic and acidic residues" evidence="1">
    <location>
        <begin position="94"/>
        <end position="107"/>
    </location>
</feature>
<evidence type="ECO:0000256" key="1">
    <source>
        <dbReference type="SAM" id="MobiDB-lite"/>
    </source>
</evidence>
<dbReference type="OrthoDB" id="7433140at2"/>
<gene>
    <name evidence="2" type="ORF">GRI97_17905</name>
</gene>
<dbReference type="AlphaFoldDB" id="A0A6I4TXX0"/>
<evidence type="ECO:0000313" key="3">
    <source>
        <dbReference type="Proteomes" id="UP000469430"/>
    </source>
</evidence>
<name>A0A6I4TXX0_9SPHN</name>
<accession>A0A6I4TXX0</accession>
<protein>
    <submittedName>
        <fullName evidence="2">Uncharacterized protein</fullName>
    </submittedName>
</protein>
<dbReference type="RefSeq" id="WP_161392605.1">
    <property type="nucleotide sequence ID" value="NZ_JBHSCP010000001.1"/>
</dbReference>
<dbReference type="Proteomes" id="UP000469430">
    <property type="component" value="Unassembled WGS sequence"/>
</dbReference>
<comment type="caution">
    <text evidence="2">The sequence shown here is derived from an EMBL/GenBank/DDBJ whole genome shotgun (WGS) entry which is preliminary data.</text>
</comment>
<keyword evidence="3" id="KW-1185">Reference proteome</keyword>
<reference evidence="2 3" key="1">
    <citation type="submission" date="2019-12" db="EMBL/GenBank/DDBJ databases">
        <title>Genomic-based taxomic classification of the family Erythrobacteraceae.</title>
        <authorList>
            <person name="Xu L."/>
        </authorList>
    </citation>
    <scope>NUCLEOTIDE SEQUENCE [LARGE SCALE GENOMIC DNA]</scope>
    <source>
        <strain evidence="2 3">S36</strain>
    </source>
</reference>
<evidence type="ECO:0000313" key="2">
    <source>
        <dbReference type="EMBL" id="MXP00867.1"/>
    </source>
</evidence>
<sequence length="121" mass="13043">MDNSYLDLVEAKALRDAARKLVESDVELIRIGVSERSVTERAFGRVYDGVADAAEGARDICGSPVKIALIAGGIGALWFARKPIIGAIEGLFSSDREQGEPAEHSEDTPNQAMERPGNDRD</sequence>
<proteinExistence type="predicted"/>
<feature type="region of interest" description="Disordered" evidence="1">
    <location>
        <begin position="92"/>
        <end position="121"/>
    </location>
</feature>
<dbReference type="EMBL" id="WTYJ01000005">
    <property type="protein sequence ID" value="MXP00867.1"/>
    <property type="molecule type" value="Genomic_DNA"/>
</dbReference>